<dbReference type="Pfam" id="PF05922">
    <property type="entry name" value="Inhibitor_I9"/>
    <property type="match status" value="1"/>
</dbReference>
<evidence type="ECO:0000256" key="13">
    <source>
        <dbReference type="SAM" id="SignalP"/>
    </source>
</evidence>
<evidence type="ECO:0000259" key="16">
    <source>
        <dbReference type="Pfam" id="PF05922"/>
    </source>
</evidence>
<evidence type="ECO:0000256" key="3">
    <source>
        <dbReference type="ARBA" id="ARBA00011073"/>
    </source>
</evidence>
<dbReference type="Gene3D" id="3.40.50.200">
    <property type="entry name" value="Peptidase S8/S53 domain"/>
    <property type="match status" value="1"/>
</dbReference>
<dbReference type="PROSITE" id="PS00138">
    <property type="entry name" value="SUBTILASE_SER"/>
    <property type="match status" value="1"/>
</dbReference>
<feature type="domain" description="Subtilisin-like protease fibronectin type-III" evidence="17">
    <location>
        <begin position="659"/>
        <end position="762"/>
    </location>
</feature>
<evidence type="ECO:0000256" key="7">
    <source>
        <dbReference type="ARBA" id="ARBA00022729"/>
    </source>
</evidence>
<organism evidence="18 19">
    <name type="scientific">Flemingia macrophylla</name>
    <dbReference type="NCBI Taxonomy" id="520843"/>
    <lineage>
        <taxon>Eukaryota</taxon>
        <taxon>Viridiplantae</taxon>
        <taxon>Streptophyta</taxon>
        <taxon>Embryophyta</taxon>
        <taxon>Tracheophyta</taxon>
        <taxon>Spermatophyta</taxon>
        <taxon>Magnoliopsida</taxon>
        <taxon>eudicotyledons</taxon>
        <taxon>Gunneridae</taxon>
        <taxon>Pentapetalae</taxon>
        <taxon>rosids</taxon>
        <taxon>fabids</taxon>
        <taxon>Fabales</taxon>
        <taxon>Fabaceae</taxon>
        <taxon>Papilionoideae</taxon>
        <taxon>50 kb inversion clade</taxon>
        <taxon>NPAAA clade</taxon>
        <taxon>indigoferoid/millettioid clade</taxon>
        <taxon>Phaseoleae</taxon>
        <taxon>Flemingia</taxon>
    </lineage>
</organism>
<dbReference type="Gene3D" id="3.50.30.30">
    <property type="match status" value="1"/>
</dbReference>
<dbReference type="Gene3D" id="3.30.70.80">
    <property type="entry name" value="Peptidase S8 propeptide/proteinase inhibitor I9"/>
    <property type="match status" value="1"/>
</dbReference>
<comment type="similarity">
    <text evidence="3 12">Belongs to the peptidase S8 family.</text>
</comment>
<dbReference type="InterPro" id="IPR045051">
    <property type="entry name" value="SBT"/>
</dbReference>
<evidence type="ECO:0000259" key="15">
    <source>
        <dbReference type="Pfam" id="PF02225"/>
    </source>
</evidence>
<dbReference type="FunFam" id="3.30.70.80:FF:000003">
    <property type="entry name" value="Subtilisin-like protease SBT1.9"/>
    <property type="match status" value="1"/>
</dbReference>
<sequence>MYTVGTFKKPFFPIIFVFLVVILCDVSLAANHKSTFIVHVAKSKMPASLNHHSTWYKSILKSISNSAESLYTYDNAIHGFSARLTYEEARLLKSQTGILKVVSEKMYKPLTTRTPHFLGLDKIADKFPESNATSDIIIGLIDTGVWPESKSFKDNGLGPIPRSWKGTCESGTNFSAANCNKKLIGARFFIKGYELVNPIDETKECRSPRDTQGHGTHAASTAAGSAVEGANLFGYANGTARGMASRARVAVYKVCWEDSCAESDILAGIDAAIADNVNVISASLGGGAVNYYAENLAVGAFAAMEKGIIVSSAGGNDGPAPSSLLNLAPWMITVGAGTLDRDFPAYVYLGNGKKYSGVSLFDGNHLLNSSVPFVYAGDAGAAIGAEVCEKGSLDPEKVKGKIVLCERGDGSRVKKGLVVKSAGGVGMVLANTISDGEELQADPHVLPTVAVGYEDGKAIKSYLSCSRKPTARLVFCGTEVGIKPSPVVASFSSRGPNPITPEILKPDLIAPGVDILAAYTKFAGPSNLNQDNRRVDYNIVSGTSMSCPHVSGVAALIKSIYPNWSPAMIRSALMTTAYSTYRNGAKLQDSATHLPSTPFAIGAGHVNPVAALNPGLVYDLTVDDYLNFLCALHYTPAKIRILARREFKCDAHKNYSVSELNYPSFGVVFKPKAGSHGAAIVKHTRTLTNVGAAGTYKVSFTLDSPSANIAVEPMVLSFKQNEKKSYTVTFSSTSSLPPSSSTSFGRLEWSNGNVVVGSPISIIWDMRMKKKIAK</sequence>
<dbReference type="PROSITE" id="PS51892">
    <property type="entry name" value="SUBTILASE"/>
    <property type="match status" value="1"/>
</dbReference>
<evidence type="ECO:0000256" key="5">
    <source>
        <dbReference type="ARBA" id="ARBA00022525"/>
    </source>
</evidence>
<comment type="subcellular location">
    <subcellularLocation>
        <location evidence="2">Secreted</location>
        <location evidence="2">Extracellular space</location>
        <location evidence="2">Apoplast</location>
    </subcellularLocation>
</comment>
<dbReference type="Pfam" id="PF00082">
    <property type="entry name" value="Peptidase_S8"/>
    <property type="match status" value="1"/>
</dbReference>
<comment type="function">
    <text evidence="1">Required for arbuscular mycorrhiza (AM) development during AM symbiosis with AM fungi (e.g. Glomeromycota intraradices).</text>
</comment>
<dbReference type="InterPro" id="IPR003137">
    <property type="entry name" value="PA_domain"/>
</dbReference>
<feature type="signal peptide" evidence="13">
    <location>
        <begin position="1"/>
        <end position="29"/>
    </location>
</feature>
<dbReference type="EMBL" id="JBGMDY010000001">
    <property type="protein sequence ID" value="KAL2348338.1"/>
    <property type="molecule type" value="Genomic_DNA"/>
</dbReference>
<dbReference type="PANTHER" id="PTHR10795">
    <property type="entry name" value="PROPROTEIN CONVERTASE SUBTILISIN/KEXIN"/>
    <property type="match status" value="1"/>
</dbReference>
<dbReference type="GO" id="GO:0048046">
    <property type="term" value="C:apoplast"/>
    <property type="evidence" value="ECO:0007669"/>
    <property type="project" value="UniProtKB-SubCell"/>
</dbReference>
<dbReference type="GO" id="GO:0006508">
    <property type="term" value="P:proteolysis"/>
    <property type="evidence" value="ECO:0007669"/>
    <property type="project" value="UniProtKB-KW"/>
</dbReference>
<gene>
    <name evidence="18" type="ORF">Fmac_002338</name>
</gene>
<feature type="chain" id="PRO_5044885704" evidence="13">
    <location>
        <begin position="30"/>
        <end position="774"/>
    </location>
</feature>
<evidence type="ECO:0000256" key="2">
    <source>
        <dbReference type="ARBA" id="ARBA00004271"/>
    </source>
</evidence>
<dbReference type="PRINTS" id="PR00723">
    <property type="entry name" value="SUBTILISIN"/>
</dbReference>
<dbReference type="CDD" id="cd02120">
    <property type="entry name" value="PA_subtilisin_like"/>
    <property type="match status" value="1"/>
</dbReference>
<evidence type="ECO:0000256" key="10">
    <source>
        <dbReference type="ARBA" id="ARBA00023180"/>
    </source>
</evidence>
<dbReference type="InterPro" id="IPR010259">
    <property type="entry name" value="S8pro/Inhibitor_I9"/>
</dbReference>
<comment type="caution">
    <text evidence="18">The sequence shown here is derived from an EMBL/GenBank/DDBJ whole genome shotgun (WGS) entry which is preliminary data.</text>
</comment>
<protein>
    <submittedName>
        <fullName evidence="18">Uncharacterized protein</fullName>
    </submittedName>
</protein>
<dbReference type="GO" id="GO:0009609">
    <property type="term" value="P:response to symbiotic bacterium"/>
    <property type="evidence" value="ECO:0007669"/>
    <property type="project" value="UniProtKB-ARBA"/>
</dbReference>
<accession>A0ABD1NKE8</accession>
<dbReference type="Gene3D" id="2.60.40.2310">
    <property type="match status" value="1"/>
</dbReference>
<dbReference type="AlphaFoldDB" id="A0ABD1NKE8"/>
<evidence type="ECO:0000256" key="4">
    <source>
        <dbReference type="ARBA" id="ARBA00022523"/>
    </source>
</evidence>
<feature type="active site" description="Charge relay system" evidence="11 12">
    <location>
        <position position="142"/>
    </location>
</feature>
<dbReference type="Pfam" id="PF17766">
    <property type="entry name" value="fn3_6"/>
    <property type="match status" value="1"/>
</dbReference>
<dbReference type="SUPFAM" id="SSF52025">
    <property type="entry name" value="PA domain"/>
    <property type="match status" value="1"/>
</dbReference>
<dbReference type="InterPro" id="IPR023828">
    <property type="entry name" value="Peptidase_S8_Ser-AS"/>
</dbReference>
<feature type="active site" description="Charge relay system" evidence="11 12">
    <location>
        <position position="214"/>
    </location>
</feature>
<dbReference type="GO" id="GO:0009610">
    <property type="term" value="P:response to symbiotic fungus"/>
    <property type="evidence" value="ECO:0007669"/>
    <property type="project" value="UniProtKB-ARBA"/>
</dbReference>
<dbReference type="InterPro" id="IPR000209">
    <property type="entry name" value="Peptidase_S8/S53_dom"/>
</dbReference>
<evidence type="ECO:0000313" key="19">
    <source>
        <dbReference type="Proteomes" id="UP001603857"/>
    </source>
</evidence>
<evidence type="ECO:0000256" key="6">
    <source>
        <dbReference type="ARBA" id="ARBA00022670"/>
    </source>
</evidence>
<keyword evidence="19" id="KW-1185">Reference proteome</keyword>
<name>A0ABD1NKE8_9FABA</name>
<keyword evidence="8 12" id="KW-0378">Hydrolase</keyword>
<dbReference type="InterPro" id="IPR046450">
    <property type="entry name" value="PA_dom_sf"/>
</dbReference>
<dbReference type="InterPro" id="IPR037045">
    <property type="entry name" value="S8pro/Inhibitor_I9_sf"/>
</dbReference>
<feature type="active site" description="Charge relay system" evidence="11 12">
    <location>
        <position position="544"/>
    </location>
</feature>
<dbReference type="InterPro" id="IPR036852">
    <property type="entry name" value="Peptidase_S8/S53_dom_sf"/>
</dbReference>
<keyword evidence="6 12" id="KW-0645">Protease</keyword>
<dbReference type="GO" id="GO:0004252">
    <property type="term" value="F:serine-type endopeptidase activity"/>
    <property type="evidence" value="ECO:0007669"/>
    <property type="project" value="UniProtKB-UniRule"/>
</dbReference>
<keyword evidence="4" id="KW-0052">Apoplast</keyword>
<feature type="domain" description="PA" evidence="15">
    <location>
        <begin position="384"/>
        <end position="459"/>
    </location>
</feature>
<dbReference type="CDD" id="cd04852">
    <property type="entry name" value="Peptidases_S8_3"/>
    <property type="match status" value="1"/>
</dbReference>
<keyword evidence="9 12" id="KW-0720">Serine protease</keyword>
<evidence type="ECO:0000256" key="11">
    <source>
        <dbReference type="PIRSR" id="PIRSR615500-1"/>
    </source>
</evidence>
<keyword evidence="5" id="KW-0964">Secreted</keyword>
<evidence type="ECO:0000256" key="1">
    <source>
        <dbReference type="ARBA" id="ARBA00002076"/>
    </source>
</evidence>
<dbReference type="SUPFAM" id="SSF52743">
    <property type="entry name" value="Subtilisin-like"/>
    <property type="match status" value="1"/>
</dbReference>
<proteinExistence type="inferred from homology"/>
<evidence type="ECO:0000259" key="17">
    <source>
        <dbReference type="Pfam" id="PF17766"/>
    </source>
</evidence>
<keyword evidence="10" id="KW-0325">Glycoprotein</keyword>
<dbReference type="Proteomes" id="UP001603857">
    <property type="component" value="Unassembled WGS sequence"/>
</dbReference>
<dbReference type="FunFam" id="3.40.50.200:FF:000006">
    <property type="entry name" value="Subtilisin-like protease SBT1.5"/>
    <property type="match status" value="1"/>
</dbReference>
<keyword evidence="7 13" id="KW-0732">Signal</keyword>
<feature type="domain" description="Inhibitor I9" evidence="16">
    <location>
        <begin position="35"/>
        <end position="108"/>
    </location>
</feature>
<evidence type="ECO:0000313" key="18">
    <source>
        <dbReference type="EMBL" id="KAL2348338.1"/>
    </source>
</evidence>
<evidence type="ECO:0000256" key="12">
    <source>
        <dbReference type="PROSITE-ProRule" id="PRU01240"/>
    </source>
</evidence>
<dbReference type="GO" id="GO:0048731">
    <property type="term" value="P:system development"/>
    <property type="evidence" value="ECO:0007669"/>
    <property type="project" value="UniProtKB-ARBA"/>
</dbReference>
<dbReference type="InterPro" id="IPR041469">
    <property type="entry name" value="Subtilisin-like_FN3"/>
</dbReference>
<evidence type="ECO:0000256" key="9">
    <source>
        <dbReference type="ARBA" id="ARBA00022825"/>
    </source>
</evidence>
<dbReference type="Pfam" id="PF02225">
    <property type="entry name" value="PA"/>
    <property type="match status" value="1"/>
</dbReference>
<feature type="domain" description="Peptidase S8/S53" evidence="14">
    <location>
        <begin position="134"/>
        <end position="585"/>
    </location>
</feature>
<dbReference type="InterPro" id="IPR015500">
    <property type="entry name" value="Peptidase_S8_subtilisin-rel"/>
</dbReference>
<dbReference type="FunFam" id="3.50.30.30:FF:000005">
    <property type="entry name" value="subtilisin-like protease SBT1.5"/>
    <property type="match status" value="1"/>
</dbReference>
<evidence type="ECO:0000259" key="14">
    <source>
        <dbReference type="Pfam" id="PF00082"/>
    </source>
</evidence>
<reference evidence="18 19" key="1">
    <citation type="submission" date="2024-08" db="EMBL/GenBank/DDBJ databases">
        <title>Insights into the chromosomal genome structure of Flemingia macrophylla.</title>
        <authorList>
            <person name="Ding Y."/>
            <person name="Zhao Y."/>
            <person name="Bi W."/>
            <person name="Wu M."/>
            <person name="Zhao G."/>
            <person name="Gong Y."/>
            <person name="Li W."/>
            <person name="Zhang P."/>
        </authorList>
    </citation>
    <scope>NUCLEOTIDE SEQUENCE [LARGE SCALE GENOMIC DNA]</scope>
    <source>
        <strain evidence="18">DYQJB</strain>
        <tissue evidence="18">Leaf</tissue>
    </source>
</reference>
<evidence type="ECO:0000256" key="8">
    <source>
        <dbReference type="ARBA" id="ARBA00022801"/>
    </source>
</evidence>
<dbReference type="InterPro" id="IPR034197">
    <property type="entry name" value="Peptidases_S8_3"/>
</dbReference>